<feature type="region of interest" description="Disordered" evidence="1">
    <location>
        <begin position="13"/>
        <end position="75"/>
    </location>
</feature>
<evidence type="ECO:0000313" key="3">
    <source>
        <dbReference type="Proteomes" id="UP001500886"/>
    </source>
</evidence>
<comment type="caution">
    <text evidence="2">The sequence shown here is derived from an EMBL/GenBank/DDBJ whole genome shotgun (WGS) entry which is preliminary data.</text>
</comment>
<keyword evidence="3" id="KW-1185">Reference proteome</keyword>
<protein>
    <submittedName>
        <fullName evidence="2">Uncharacterized protein</fullName>
    </submittedName>
</protein>
<sequence>MGMAGFRSVKQVFPTFPPASPIPTDNKLHGTLGSGTSPCRLGHEASNTPPHTVTSLSGKGHPHADTGRVSPTVAV</sequence>
<accession>A0ABN3TMD8</accession>
<evidence type="ECO:0000313" key="2">
    <source>
        <dbReference type="EMBL" id="GAA2711362.1"/>
    </source>
</evidence>
<organism evidence="2 3">
    <name type="scientific">Streptomyces luteosporeus</name>
    <dbReference type="NCBI Taxonomy" id="173856"/>
    <lineage>
        <taxon>Bacteria</taxon>
        <taxon>Bacillati</taxon>
        <taxon>Actinomycetota</taxon>
        <taxon>Actinomycetes</taxon>
        <taxon>Kitasatosporales</taxon>
        <taxon>Streptomycetaceae</taxon>
        <taxon>Streptomyces</taxon>
    </lineage>
</organism>
<feature type="compositionally biased region" description="Polar residues" evidence="1">
    <location>
        <begin position="45"/>
        <end position="57"/>
    </location>
</feature>
<dbReference type="EMBL" id="BAAASL010000004">
    <property type="protein sequence ID" value="GAA2711362.1"/>
    <property type="molecule type" value="Genomic_DNA"/>
</dbReference>
<gene>
    <name evidence="2" type="ORF">GCM10010315_13030</name>
</gene>
<dbReference type="Proteomes" id="UP001500886">
    <property type="component" value="Unassembled WGS sequence"/>
</dbReference>
<proteinExistence type="predicted"/>
<reference evidence="2 3" key="1">
    <citation type="journal article" date="2019" name="Int. J. Syst. Evol. Microbiol.">
        <title>The Global Catalogue of Microorganisms (GCM) 10K type strain sequencing project: providing services to taxonomists for standard genome sequencing and annotation.</title>
        <authorList>
            <consortium name="The Broad Institute Genomics Platform"/>
            <consortium name="The Broad Institute Genome Sequencing Center for Infectious Disease"/>
            <person name="Wu L."/>
            <person name="Ma J."/>
        </authorList>
    </citation>
    <scope>NUCLEOTIDE SEQUENCE [LARGE SCALE GENOMIC DNA]</scope>
    <source>
        <strain evidence="2 3">JCM 4542</strain>
    </source>
</reference>
<name>A0ABN3TMD8_9ACTN</name>
<evidence type="ECO:0000256" key="1">
    <source>
        <dbReference type="SAM" id="MobiDB-lite"/>
    </source>
</evidence>